<gene>
    <name evidence="1" type="ORF">SAMEA4412673_02955</name>
</gene>
<name>A0AAJ4XD77_9SPHI</name>
<dbReference type="KEGG" id="smiz:4412673_02955"/>
<dbReference type="EMBL" id="LT906468">
    <property type="protein sequence ID" value="SNV53744.1"/>
    <property type="molecule type" value="Genomic_DNA"/>
</dbReference>
<protein>
    <submittedName>
        <fullName evidence="1">Uncharacterized protein</fullName>
    </submittedName>
</protein>
<organism evidence="1 2">
    <name type="scientific">Sphingobacterium mizutaii</name>
    <dbReference type="NCBI Taxonomy" id="1010"/>
    <lineage>
        <taxon>Bacteria</taxon>
        <taxon>Pseudomonadati</taxon>
        <taxon>Bacteroidota</taxon>
        <taxon>Sphingobacteriia</taxon>
        <taxon>Sphingobacteriales</taxon>
        <taxon>Sphingobacteriaceae</taxon>
        <taxon>Sphingobacterium</taxon>
    </lineage>
</organism>
<dbReference type="AlphaFoldDB" id="A0AAJ4XD77"/>
<proteinExistence type="predicted"/>
<reference evidence="1 2" key="1">
    <citation type="submission" date="2017-06" db="EMBL/GenBank/DDBJ databases">
        <authorList>
            <consortium name="Pathogen Informatics"/>
        </authorList>
    </citation>
    <scope>NUCLEOTIDE SEQUENCE [LARGE SCALE GENOMIC DNA]</scope>
    <source>
        <strain evidence="1 2">NCTC12149</strain>
    </source>
</reference>
<evidence type="ECO:0000313" key="1">
    <source>
        <dbReference type="EMBL" id="SNV53744.1"/>
    </source>
</evidence>
<dbReference type="Proteomes" id="UP000215355">
    <property type="component" value="Chromosome 1"/>
</dbReference>
<sequence>MIELPESAKLSIKQNPFQIFTKQHYPFVLNELANQDKSTIP</sequence>
<evidence type="ECO:0000313" key="2">
    <source>
        <dbReference type="Proteomes" id="UP000215355"/>
    </source>
</evidence>
<accession>A0AAJ4XD77</accession>